<reference evidence="4 5" key="1">
    <citation type="submission" date="2016-10" db="EMBL/GenBank/DDBJ databases">
        <authorList>
            <person name="de Groot N.N."/>
        </authorList>
    </citation>
    <scope>NUCLEOTIDE SEQUENCE [LARGE SCALE GENOMIC DNA]</scope>
    <source>
        <strain evidence="4 5">CGMCC 4.3143</strain>
    </source>
</reference>
<dbReference type="InterPro" id="IPR000415">
    <property type="entry name" value="Nitroreductase-like"/>
</dbReference>
<keyword evidence="5" id="KW-1185">Reference proteome</keyword>
<dbReference type="InterPro" id="IPR029479">
    <property type="entry name" value="Nitroreductase"/>
</dbReference>
<sequence>MDADELLATTRAVRRRLDPSREVPIELVRECVELALQAPAGSNVARTRFVVIRDPAVRTALAEIYSDIYTNSYVESAGYIGRVATADAASAEVQRRTGRSADALERALHEVGTLVLACLDGARLDGVPAFASASLLGGVLPATWSFMLAARARGLGTCWTTMHLAREREVAELLGIPFETVQQVCLTPLAFTRGTDFRPAARPAVEEVVHWDRWDPDLARPPAVAGLITEPA</sequence>
<protein>
    <submittedName>
        <fullName evidence="4">Nitroreductase</fullName>
    </submittedName>
</protein>
<evidence type="ECO:0000313" key="5">
    <source>
        <dbReference type="Proteomes" id="UP000198967"/>
    </source>
</evidence>
<dbReference type="RefSeq" id="WP_093088625.1">
    <property type="nucleotide sequence ID" value="NZ_FNBE01000016.1"/>
</dbReference>
<name>A0A1G7XYF1_PSEOR</name>
<dbReference type="GO" id="GO:0016491">
    <property type="term" value="F:oxidoreductase activity"/>
    <property type="evidence" value="ECO:0007669"/>
    <property type="project" value="UniProtKB-KW"/>
</dbReference>
<dbReference type="STRING" id="366584.SAMN05216377_116129"/>
<evidence type="ECO:0000256" key="2">
    <source>
        <dbReference type="ARBA" id="ARBA00023002"/>
    </source>
</evidence>
<evidence type="ECO:0000256" key="1">
    <source>
        <dbReference type="ARBA" id="ARBA00007118"/>
    </source>
</evidence>
<feature type="domain" description="Nitroreductase" evidence="3">
    <location>
        <begin position="10"/>
        <end position="185"/>
    </location>
</feature>
<dbReference type="PANTHER" id="PTHR43673">
    <property type="entry name" value="NAD(P)H NITROREDUCTASE YDGI-RELATED"/>
    <property type="match status" value="1"/>
</dbReference>
<dbReference type="CDD" id="cd02062">
    <property type="entry name" value="Nitro_FMN_reductase"/>
    <property type="match status" value="1"/>
</dbReference>
<keyword evidence="2" id="KW-0560">Oxidoreductase</keyword>
<dbReference type="EMBL" id="FNBE01000016">
    <property type="protein sequence ID" value="SDG89161.1"/>
    <property type="molecule type" value="Genomic_DNA"/>
</dbReference>
<evidence type="ECO:0000259" key="3">
    <source>
        <dbReference type="Pfam" id="PF00881"/>
    </source>
</evidence>
<dbReference type="OrthoDB" id="3774920at2"/>
<dbReference type="Proteomes" id="UP000198967">
    <property type="component" value="Unassembled WGS sequence"/>
</dbReference>
<gene>
    <name evidence="4" type="ORF">SAMN05216377_116129</name>
</gene>
<organism evidence="4 5">
    <name type="scientific">Pseudonocardia oroxyli</name>
    <dbReference type="NCBI Taxonomy" id="366584"/>
    <lineage>
        <taxon>Bacteria</taxon>
        <taxon>Bacillati</taxon>
        <taxon>Actinomycetota</taxon>
        <taxon>Actinomycetes</taxon>
        <taxon>Pseudonocardiales</taxon>
        <taxon>Pseudonocardiaceae</taxon>
        <taxon>Pseudonocardia</taxon>
    </lineage>
</organism>
<dbReference type="Gene3D" id="3.40.109.10">
    <property type="entry name" value="NADH Oxidase"/>
    <property type="match status" value="1"/>
</dbReference>
<dbReference type="AlphaFoldDB" id="A0A1G7XYF1"/>
<accession>A0A1G7XYF1</accession>
<dbReference type="Pfam" id="PF00881">
    <property type="entry name" value="Nitroreductase"/>
    <property type="match status" value="1"/>
</dbReference>
<evidence type="ECO:0000313" key="4">
    <source>
        <dbReference type="EMBL" id="SDG89161.1"/>
    </source>
</evidence>
<dbReference type="PANTHER" id="PTHR43673:SF10">
    <property type="entry name" value="NADH DEHYDROGENASE_NAD(P)H NITROREDUCTASE XCC3605-RELATED"/>
    <property type="match status" value="1"/>
</dbReference>
<comment type="similarity">
    <text evidence="1">Belongs to the nitroreductase family.</text>
</comment>
<dbReference type="SUPFAM" id="SSF55469">
    <property type="entry name" value="FMN-dependent nitroreductase-like"/>
    <property type="match status" value="1"/>
</dbReference>
<proteinExistence type="inferred from homology"/>